<dbReference type="AlphaFoldDB" id="A0A5N1GFU0"/>
<evidence type="ECO:0000256" key="1">
    <source>
        <dbReference type="SAM" id="Phobius"/>
    </source>
</evidence>
<dbReference type="EMBL" id="VYWO01000008">
    <property type="protein sequence ID" value="KAA9299642.1"/>
    <property type="molecule type" value="Genomic_DNA"/>
</dbReference>
<comment type="caution">
    <text evidence="2">The sequence shown here is derived from an EMBL/GenBank/DDBJ whole genome shotgun (WGS) entry which is preliminary data.</text>
</comment>
<keyword evidence="1" id="KW-0472">Membrane</keyword>
<organism evidence="2 3">
    <name type="scientific">Aerococcus sanguinicola</name>
    <dbReference type="NCBI Taxonomy" id="119206"/>
    <lineage>
        <taxon>Bacteria</taxon>
        <taxon>Bacillati</taxon>
        <taxon>Bacillota</taxon>
        <taxon>Bacilli</taxon>
        <taxon>Lactobacillales</taxon>
        <taxon>Aerococcaceae</taxon>
        <taxon>Aerococcus</taxon>
    </lineage>
</organism>
<dbReference type="RefSeq" id="WP_070430611.1">
    <property type="nucleotide sequence ID" value="NZ_VYWO01000008.1"/>
</dbReference>
<feature type="transmembrane region" description="Helical" evidence="1">
    <location>
        <begin position="36"/>
        <end position="56"/>
    </location>
</feature>
<proteinExistence type="predicted"/>
<dbReference type="Proteomes" id="UP000327148">
    <property type="component" value="Unassembled WGS sequence"/>
</dbReference>
<sequence>MAIYGLLAFYLLEAFVLYNQFRTIKRIRIKEKYSRPVKLTYYIIGLCFLFFGLSISQSLSHLGLFLGLGLIFFLAPQTTGLGDYAYYYRVKLGGFAGLTAKKQSYAEVLNYRLTRKEGSLVLVLSHKFHRNELTFSLEDQEAVERLLL</sequence>
<dbReference type="OrthoDB" id="9899366at2"/>
<gene>
    <name evidence="2" type="ORF">F6I03_09235</name>
</gene>
<keyword evidence="1" id="KW-1133">Transmembrane helix</keyword>
<evidence type="ECO:0000313" key="2">
    <source>
        <dbReference type="EMBL" id="KAA9299642.1"/>
    </source>
</evidence>
<evidence type="ECO:0000313" key="3">
    <source>
        <dbReference type="Proteomes" id="UP000327148"/>
    </source>
</evidence>
<name>A0A5N1GFU0_9LACT</name>
<protein>
    <submittedName>
        <fullName evidence="2">Uncharacterized protein</fullName>
    </submittedName>
</protein>
<accession>A0A5N1GFU0</accession>
<keyword evidence="1" id="KW-0812">Transmembrane</keyword>
<feature type="transmembrane region" description="Helical" evidence="1">
    <location>
        <begin position="6"/>
        <end position="24"/>
    </location>
</feature>
<reference evidence="2 3" key="1">
    <citation type="submission" date="2019-09" db="EMBL/GenBank/DDBJ databases">
        <title>Draft genome sequence assemblies of isolates from the urinary tract.</title>
        <authorList>
            <person name="Mores C.R."/>
            <person name="Putonti C."/>
            <person name="Wolfe A.J."/>
        </authorList>
    </citation>
    <scope>NUCLEOTIDE SEQUENCE [LARGE SCALE GENOMIC DNA]</scope>
    <source>
        <strain evidence="2 3">UMB623</strain>
    </source>
</reference>